<dbReference type="AlphaFoldDB" id="A0A4T0HA17"/>
<keyword evidence="2" id="KW-0736">Signalosome</keyword>
<keyword evidence="2" id="KW-0963">Cytoplasm</keyword>
<comment type="caution">
    <text evidence="5">The sequence shown here is derived from an EMBL/GenBank/DDBJ whole genome shotgun (WGS) entry which is preliminary data.</text>
</comment>
<evidence type="ECO:0000256" key="1">
    <source>
        <dbReference type="ARBA" id="ARBA00010893"/>
    </source>
</evidence>
<protein>
    <recommendedName>
        <fullName evidence="2">COP9 signalosome complex subunit 6</fullName>
    </recommendedName>
</protein>
<comment type="function">
    <text evidence="2">Component of the COP9 signalosome complex (CSN), a complex involved in various cellular and developmental processes.</text>
</comment>
<dbReference type="GO" id="GO:0000338">
    <property type="term" value="P:protein deneddylation"/>
    <property type="evidence" value="ECO:0007669"/>
    <property type="project" value="InterPro"/>
</dbReference>
<sequence length="308" mass="34300">MSSANQVQLSIHPLPVLNISDHCTRSKWIGSAEVSIGALLGVQSGRNVQIVNSFELRVAGGVELDNEYLNTRLELFKQVFPEFELIGWYTQRTIANTTQIHKQLLKYTESPLLLVVDTQSTNIHAYVSVFDVDDIKLVESDYSIQTTDIERVTVDDIHKSNHSSHSSALKNGLNTQVNAIKLLDERVDVIRGYLTKLVHGQTRRDDEILGMIYNISTQLPATTSAQFERELDTEANDTQLTTLLAALTSSTHSLNNLINKHSITTTSSQSPQSLQDQINSGIKKGLFQHPSQQPIKSRIPKKGAGRRT</sequence>
<dbReference type="InterPro" id="IPR033859">
    <property type="entry name" value="MPN_CSN6"/>
</dbReference>
<dbReference type="PANTHER" id="PTHR10540">
    <property type="entry name" value="EUKARYOTIC TRANSLATION INITIATION FACTOR 3 SUBUNIT F-RELATED"/>
    <property type="match status" value="1"/>
</dbReference>
<comment type="similarity">
    <text evidence="1 2">Belongs to the peptidase M67A family. CSN6 subfamily.</text>
</comment>
<dbReference type="PROSITE" id="PS50249">
    <property type="entry name" value="MPN"/>
    <property type="match status" value="1"/>
</dbReference>
<evidence type="ECO:0000256" key="2">
    <source>
        <dbReference type="RuleBase" id="RU367006"/>
    </source>
</evidence>
<name>A0A4T0HA17_WALIC</name>
<dbReference type="GO" id="GO:0005737">
    <property type="term" value="C:cytoplasm"/>
    <property type="evidence" value="ECO:0007669"/>
    <property type="project" value="UniProtKB-SubCell"/>
</dbReference>
<evidence type="ECO:0000313" key="6">
    <source>
        <dbReference type="Proteomes" id="UP000306954"/>
    </source>
</evidence>
<comment type="subcellular location">
    <subcellularLocation>
        <location evidence="2">Cytoplasm</location>
    </subcellularLocation>
    <subcellularLocation>
        <location evidence="2">Nucleus</location>
    </subcellularLocation>
</comment>
<dbReference type="Pfam" id="PF01398">
    <property type="entry name" value="JAB"/>
    <property type="match status" value="1"/>
</dbReference>
<dbReference type="EMBL" id="SPOF01000019">
    <property type="protein sequence ID" value="TIB12346.1"/>
    <property type="molecule type" value="Genomic_DNA"/>
</dbReference>
<dbReference type="InterPro" id="IPR000555">
    <property type="entry name" value="JAMM/MPN+_dom"/>
</dbReference>
<evidence type="ECO:0000313" key="5">
    <source>
        <dbReference type="EMBL" id="TIB12346.1"/>
    </source>
</evidence>
<reference evidence="5 6" key="1">
    <citation type="submission" date="2019-03" db="EMBL/GenBank/DDBJ databases">
        <title>Sequencing 23 genomes of Wallemia ichthyophaga.</title>
        <authorList>
            <person name="Gostincar C."/>
        </authorList>
    </citation>
    <scope>NUCLEOTIDE SEQUENCE [LARGE SCALE GENOMIC DNA]</scope>
    <source>
        <strain evidence="5 6">EXF-8621</strain>
    </source>
</reference>
<feature type="region of interest" description="Disordered" evidence="3">
    <location>
        <begin position="285"/>
        <end position="308"/>
    </location>
</feature>
<evidence type="ECO:0000256" key="3">
    <source>
        <dbReference type="SAM" id="MobiDB-lite"/>
    </source>
</evidence>
<dbReference type="GO" id="GO:0008237">
    <property type="term" value="F:metallopeptidase activity"/>
    <property type="evidence" value="ECO:0007669"/>
    <property type="project" value="InterPro"/>
</dbReference>
<dbReference type="Gene3D" id="3.40.140.10">
    <property type="entry name" value="Cytidine Deaminase, domain 2"/>
    <property type="match status" value="1"/>
</dbReference>
<dbReference type="SMART" id="SM00232">
    <property type="entry name" value="JAB_MPN"/>
    <property type="match status" value="1"/>
</dbReference>
<dbReference type="Pfam" id="PF13012">
    <property type="entry name" value="MitMem_reg"/>
    <property type="match status" value="1"/>
</dbReference>
<proteinExistence type="inferred from homology"/>
<dbReference type="PANTHER" id="PTHR10540:SF8">
    <property type="entry name" value="COP9 SIGNALOSOME COMPLEX SUBUNIT 6"/>
    <property type="match status" value="1"/>
</dbReference>
<feature type="domain" description="MPN" evidence="4">
    <location>
        <begin position="9"/>
        <end position="138"/>
    </location>
</feature>
<dbReference type="GO" id="GO:0008180">
    <property type="term" value="C:COP9 signalosome"/>
    <property type="evidence" value="ECO:0007669"/>
    <property type="project" value="UniProtKB-UniRule"/>
</dbReference>
<accession>A0A4T0HA17</accession>
<dbReference type="InterPro" id="IPR037518">
    <property type="entry name" value="MPN"/>
</dbReference>
<dbReference type="InterPro" id="IPR024969">
    <property type="entry name" value="EIF3F/CSN6-like_C"/>
</dbReference>
<dbReference type="CDD" id="cd08063">
    <property type="entry name" value="MPN_CSN6"/>
    <property type="match status" value="1"/>
</dbReference>
<evidence type="ECO:0000259" key="4">
    <source>
        <dbReference type="PROSITE" id="PS50249"/>
    </source>
</evidence>
<feature type="compositionally biased region" description="Basic residues" evidence="3">
    <location>
        <begin position="298"/>
        <end position="308"/>
    </location>
</feature>
<keyword evidence="2" id="KW-0539">Nucleus</keyword>
<dbReference type="Proteomes" id="UP000306954">
    <property type="component" value="Unassembled WGS sequence"/>
</dbReference>
<dbReference type="OMA" id="LVGWWST"/>
<gene>
    <name evidence="5" type="ORF">E3P90_02088</name>
</gene>
<organism evidence="5 6">
    <name type="scientific">Wallemia ichthyophaga</name>
    <dbReference type="NCBI Taxonomy" id="245174"/>
    <lineage>
        <taxon>Eukaryota</taxon>
        <taxon>Fungi</taxon>
        <taxon>Dikarya</taxon>
        <taxon>Basidiomycota</taxon>
        <taxon>Wallemiomycotina</taxon>
        <taxon>Wallemiomycetes</taxon>
        <taxon>Wallemiales</taxon>
        <taxon>Wallemiaceae</taxon>
        <taxon>Wallemia</taxon>
    </lineage>
</organism>